<dbReference type="Proteomes" id="UP000271974">
    <property type="component" value="Unassembled WGS sequence"/>
</dbReference>
<evidence type="ECO:0000256" key="4">
    <source>
        <dbReference type="ARBA" id="ARBA00023054"/>
    </source>
</evidence>
<dbReference type="InterPro" id="IPR037579">
    <property type="entry name" value="FIB_ANG-like"/>
</dbReference>
<name>A0A433TKY7_ELYCH</name>
<evidence type="ECO:0000256" key="6">
    <source>
        <dbReference type="ARBA" id="ARBA00023180"/>
    </source>
</evidence>
<keyword evidence="2" id="KW-0964">Secreted</keyword>
<proteinExistence type="predicted"/>
<evidence type="ECO:0000256" key="5">
    <source>
        <dbReference type="ARBA" id="ARBA00023157"/>
    </source>
</evidence>
<sequence length="506" mass="56856">MKRNASIVIGLWLVLCCQGLDLTMERGHHGVLGTRSLCGVLICEETINASVSSSSGKDDSGSSIVFGSISSMSVFKTKSTSPKVDSRSNHETLLGSVTSQTPSVTRVANGRKIDGLLKDGKARIRVELLKEEDCQAKFSCQVRGLDIQGREVISSTSLIQSQVQNGNWVKDGGVMPGQSLQVFALLQQLVSQSVGKLEDRIELLSKEMSDKSDKLENRVEDRIGQLHTQMNDKLESLQKHVNDRTDAFEIRIDNRLNFFENRVEDKIDNNNNLNELIQLDSKVSSELAQFRIEAKADIRNSLDSLRQSFQHDQGEVLKNASEQLEITVNNTSSLLSSMASHFDWLKTYDELNFQSMRNQTHAIHEMLASGEIMSQCLKNDTTASGIEYLPVVCQRGMRDTSNATYPKYAVVPQFTLQRDILCDTETDGGGWTVIQRRTKGDVFFNRDWESHKNGFGQVDGDFWLGNDAVHILTYVQPHELRVEIQSEGKDYFVHYDTFKIENESDK</sequence>
<dbReference type="SMART" id="SM00186">
    <property type="entry name" value="FBG"/>
    <property type="match status" value="1"/>
</dbReference>
<reference evidence="9 10" key="1">
    <citation type="submission" date="2019-01" db="EMBL/GenBank/DDBJ databases">
        <title>A draft genome assembly of the solar-powered sea slug Elysia chlorotica.</title>
        <authorList>
            <person name="Cai H."/>
            <person name="Li Q."/>
            <person name="Fang X."/>
            <person name="Li J."/>
            <person name="Curtis N.E."/>
            <person name="Altenburger A."/>
            <person name="Shibata T."/>
            <person name="Feng M."/>
            <person name="Maeda T."/>
            <person name="Schwartz J.A."/>
            <person name="Shigenobu S."/>
            <person name="Lundholm N."/>
            <person name="Nishiyama T."/>
            <person name="Yang H."/>
            <person name="Hasebe M."/>
            <person name="Li S."/>
            <person name="Pierce S.K."/>
            <person name="Wang J."/>
        </authorList>
    </citation>
    <scope>NUCLEOTIDE SEQUENCE [LARGE SCALE GENOMIC DNA]</scope>
    <source>
        <strain evidence="9">EC2010</strain>
        <tissue evidence="9">Whole organism of an adult</tissue>
    </source>
</reference>
<dbReference type="OrthoDB" id="10466289at2759"/>
<comment type="caution">
    <text evidence="9">The sequence shown here is derived from an EMBL/GenBank/DDBJ whole genome shotgun (WGS) entry which is preliminary data.</text>
</comment>
<dbReference type="Gene3D" id="3.90.215.10">
    <property type="entry name" value="Gamma Fibrinogen, chain A, domain 1"/>
    <property type="match status" value="1"/>
</dbReference>
<evidence type="ECO:0000259" key="8">
    <source>
        <dbReference type="PROSITE" id="PS51406"/>
    </source>
</evidence>
<keyword evidence="6" id="KW-0325">Glycoprotein</keyword>
<dbReference type="GO" id="GO:0005576">
    <property type="term" value="C:extracellular region"/>
    <property type="evidence" value="ECO:0007669"/>
    <property type="project" value="UniProtKB-SubCell"/>
</dbReference>
<feature type="chain" id="PRO_5019087664" description="Fibrinogen C-terminal domain-containing protein" evidence="7">
    <location>
        <begin position="20"/>
        <end position="506"/>
    </location>
</feature>
<dbReference type="SUPFAM" id="SSF56496">
    <property type="entry name" value="Fibrinogen C-terminal domain-like"/>
    <property type="match status" value="1"/>
</dbReference>
<dbReference type="PANTHER" id="PTHR47221:SF6">
    <property type="entry name" value="FIBRINOGEN ALPHA CHAIN"/>
    <property type="match status" value="1"/>
</dbReference>
<evidence type="ECO:0000313" key="9">
    <source>
        <dbReference type="EMBL" id="RUS82228.1"/>
    </source>
</evidence>
<dbReference type="Gene3D" id="1.20.120.20">
    <property type="entry name" value="Apolipoprotein"/>
    <property type="match status" value="1"/>
</dbReference>
<dbReference type="InterPro" id="IPR014716">
    <property type="entry name" value="Fibrinogen_a/b/g_C_1"/>
</dbReference>
<comment type="subcellular location">
    <subcellularLocation>
        <location evidence="1">Secreted</location>
    </subcellularLocation>
</comment>
<protein>
    <recommendedName>
        <fullName evidence="8">Fibrinogen C-terminal domain-containing protein</fullName>
    </recommendedName>
</protein>
<dbReference type="AlphaFoldDB" id="A0A433TKY7"/>
<keyword evidence="5" id="KW-1015">Disulfide bond</keyword>
<feature type="signal peptide" evidence="7">
    <location>
        <begin position="1"/>
        <end position="19"/>
    </location>
</feature>
<organism evidence="9 10">
    <name type="scientific">Elysia chlorotica</name>
    <name type="common">Eastern emerald elysia</name>
    <name type="synonym">Sea slug</name>
    <dbReference type="NCBI Taxonomy" id="188477"/>
    <lineage>
        <taxon>Eukaryota</taxon>
        <taxon>Metazoa</taxon>
        <taxon>Spiralia</taxon>
        <taxon>Lophotrochozoa</taxon>
        <taxon>Mollusca</taxon>
        <taxon>Gastropoda</taxon>
        <taxon>Heterobranchia</taxon>
        <taxon>Euthyneura</taxon>
        <taxon>Panpulmonata</taxon>
        <taxon>Sacoglossa</taxon>
        <taxon>Placobranchoidea</taxon>
        <taxon>Plakobranchidae</taxon>
        <taxon>Elysia</taxon>
    </lineage>
</organism>
<dbReference type="EMBL" id="RQTK01000296">
    <property type="protein sequence ID" value="RUS82228.1"/>
    <property type="molecule type" value="Genomic_DNA"/>
</dbReference>
<evidence type="ECO:0000256" key="7">
    <source>
        <dbReference type="SAM" id="SignalP"/>
    </source>
</evidence>
<dbReference type="STRING" id="188477.A0A433TKY7"/>
<dbReference type="PROSITE" id="PS51406">
    <property type="entry name" value="FIBRINOGEN_C_2"/>
    <property type="match status" value="1"/>
</dbReference>
<evidence type="ECO:0000256" key="2">
    <source>
        <dbReference type="ARBA" id="ARBA00022525"/>
    </source>
</evidence>
<accession>A0A433TKY7</accession>
<feature type="domain" description="Fibrinogen C-terminal" evidence="8">
    <location>
        <begin position="384"/>
        <end position="506"/>
    </location>
</feature>
<dbReference type="InterPro" id="IPR036056">
    <property type="entry name" value="Fibrinogen-like_C"/>
</dbReference>
<keyword evidence="3 7" id="KW-0732">Signal</keyword>
<dbReference type="Pfam" id="PF00147">
    <property type="entry name" value="Fibrinogen_C"/>
    <property type="match status" value="1"/>
</dbReference>
<dbReference type="InterPro" id="IPR002181">
    <property type="entry name" value="Fibrinogen_a/b/g_C_dom"/>
</dbReference>
<keyword evidence="10" id="KW-1185">Reference proteome</keyword>
<dbReference type="SUPFAM" id="SSF58113">
    <property type="entry name" value="Apolipoprotein A-I"/>
    <property type="match status" value="1"/>
</dbReference>
<evidence type="ECO:0000313" key="10">
    <source>
        <dbReference type="Proteomes" id="UP000271974"/>
    </source>
</evidence>
<gene>
    <name evidence="9" type="ORF">EGW08_010004</name>
</gene>
<evidence type="ECO:0000256" key="3">
    <source>
        <dbReference type="ARBA" id="ARBA00022729"/>
    </source>
</evidence>
<evidence type="ECO:0000256" key="1">
    <source>
        <dbReference type="ARBA" id="ARBA00004613"/>
    </source>
</evidence>
<dbReference type="PANTHER" id="PTHR47221">
    <property type="entry name" value="FIBRINOGEN ALPHA CHAIN"/>
    <property type="match status" value="1"/>
</dbReference>
<keyword evidence="4" id="KW-0175">Coiled coil</keyword>